<evidence type="ECO:0000256" key="9">
    <source>
        <dbReference type="ARBA" id="ARBA00023328"/>
    </source>
</evidence>
<proteinExistence type="inferred from homology"/>
<dbReference type="WBParaSite" id="jg4694">
    <property type="protein sequence ID" value="jg4694"/>
    <property type="gene ID" value="jg4694"/>
</dbReference>
<sequence>MAIPNDASKVMHSFHLRQPQSSVQCQLNEMTTKPHHWEKRIPQALLQNQELKFPAAYKDKAYVDKMCQRILDFLQDSEHTKTPPKFPYTYATVRFMSPSDFCNIFEYVFQQLDQDYEFSIKCVENKVPTLLHAFGYPYPLKQCTTSIIGATDAMPSLLTALDWLITIVERFCLGLQVSIDRHNSEKALEQTAFGKSSQLIGLDLTHLRRIQNARKFRYDEGNSSRPVQFCSKVHQGRNCKATNGLYKVVTDNGSNIVAAFKDVLKIHVDTMFLDEPSEKEEDEENEEDELYSMETEILLQIGRANIGILYTPGSRWQIQTLGIRNLGSTHFNGKNPCQSIFNQMGVVYPVLPKIFTCNTAFSPPVFKKADRASPDHPVDFTEELSIYKLLLSHPEPLDAEYEAIKAKRKSNQIAIQKIKADIKNERISELESKIEVLQNNIQSYKDYCKEVSVFAAQLDKDFVKILFKIKRNWTLKLTRKLGRLDADNARKEKLYGVESGTEDPLVLKRNTLKRQLVHSPDFATDLSSVNQLTHLIDKLKKELVQASKKCRHDHSTTDRLIADKKSHIEHIKAAIQQKELENKLEISIAQNMKLDMLQTHIAMEKNFKDGMERSLVEIANIYTQFQEIQKQSQELIQFEEKKQRLL</sequence>
<feature type="domain" description="Kinetochore protein Ndc80 CH" evidence="12">
    <location>
        <begin position="48"/>
        <end position="169"/>
    </location>
</feature>
<comment type="function">
    <text evidence="10">Acts as a component of the essential kinetochore-associated NDC80 complex, which is required for chromosome segregation and spindle checkpoint activity.</text>
</comment>
<comment type="subcellular location">
    <subcellularLocation>
        <location evidence="10">Chromosome</location>
        <location evidence="10">Centromere</location>
        <location evidence="10">Kinetochore</location>
    </subcellularLocation>
    <subcellularLocation>
        <location evidence="10">Nucleus</location>
    </subcellularLocation>
</comment>
<reference evidence="14" key="1">
    <citation type="submission" date="2022-11" db="UniProtKB">
        <authorList>
            <consortium name="WormBaseParasite"/>
        </authorList>
    </citation>
    <scope>IDENTIFICATION</scope>
</reference>
<keyword evidence="7 10" id="KW-0539">Nucleus</keyword>
<keyword evidence="3 10" id="KW-0132">Cell division</keyword>
<dbReference type="GO" id="GO:0051315">
    <property type="term" value="P:attachment of mitotic spindle microtubules to kinetochore"/>
    <property type="evidence" value="ECO:0007669"/>
    <property type="project" value="UniProtKB-UniRule"/>
</dbReference>
<keyword evidence="8 10" id="KW-0131">Cell cycle</keyword>
<dbReference type="Proteomes" id="UP000887574">
    <property type="component" value="Unplaced"/>
</dbReference>
<comment type="subunit">
    <text evidence="10">Component of the NDC80 complex.</text>
</comment>
<evidence type="ECO:0000256" key="1">
    <source>
        <dbReference type="ARBA" id="ARBA00007050"/>
    </source>
</evidence>
<dbReference type="Pfam" id="PF03801">
    <property type="entry name" value="Ndc80_HEC"/>
    <property type="match status" value="1"/>
</dbReference>
<organism evidence="13 14">
    <name type="scientific">Ditylenchus dipsaci</name>
    <dbReference type="NCBI Taxonomy" id="166011"/>
    <lineage>
        <taxon>Eukaryota</taxon>
        <taxon>Metazoa</taxon>
        <taxon>Ecdysozoa</taxon>
        <taxon>Nematoda</taxon>
        <taxon>Chromadorea</taxon>
        <taxon>Rhabditida</taxon>
        <taxon>Tylenchina</taxon>
        <taxon>Tylenchomorpha</taxon>
        <taxon>Sphaerularioidea</taxon>
        <taxon>Anguinidae</taxon>
        <taxon>Anguininae</taxon>
        <taxon>Ditylenchus</taxon>
    </lineage>
</organism>
<keyword evidence="6 11" id="KW-0175">Coiled coil</keyword>
<evidence type="ECO:0000313" key="13">
    <source>
        <dbReference type="Proteomes" id="UP000887574"/>
    </source>
</evidence>
<accession>A0A915EBV3</accession>
<evidence type="ECO:0000256" key="2">
    <source>
        <dbReference type="ARBA" id="ARBA00022454"/>
    </source>
</evidence>
<evidence type="ECO:0000256" key="8">
    <source>
        <dbReference type="ARBA" id="ARBA00023306"/>
    </source>
</evidence>
<dbReference type="PANTHER" id="PTHR10643">
    <property type="entry name" value="KINETOCHORE PROTEIN NDC80"/>
    <property type="match status" value="1"/>
</dbReference>
<keyword evidence="5 10" id="KW-0995">Kinetochore</keyword>
<dbReference type="GO" id="GO:0051301">
    <property type="term" value="P:cell division"/>
    <property type="evidence" value="ECO:0007669"/>
    <property type="project" value="UniProtKB-UniRule"/>
</dbReference>
<evidence type="ECO:0000256" key="6">
    <source>
        <dbReference type="ARBA" id="ARBA00023054"/>
    </source>
</evidence>
<dbReference type="GO" id="GO:0031262">
    <property type="term" value="C:Ndc80 complex"/>
    <property type="evidence" value="ECO:0007669"/>
    <property type="project" value="UniProtKB-UniRule"/>
</dbReference>
<evidence type="ECO:0000313" key="14">
    <source>
        <dbReference type="WBParaSite" id="jg4694"/>
    </source>
</evidence>
<keyword evidence="9 10" id="KW-0137">Centromere</keyword>
<evidence type="ECO:0000256" key="4">
    <source>
        <dbReference type="ARBA" id="ARBA00022776"/>
    </source>
</evidence>
<dbReference type="AlphaFoldDB" id="A0A915EBV3"/>
<feature type="coiled-coil region" evidence="11">
    <location>
        <begin position="420"/>
        <end position="447"/>
    </location>
</feature>
<evidence type="ECO:0000256" key="7">
    <source>
        <dbReference type="ARBA" id="ARBA00023242"/>
    </source>
</evidence>
<keyword evidence="13" id="KW-1185">Reference proteome</keyword>
<protein>
    <recommendedName>
        <fullName evidence="10">Kinetochore protein NDC80</fullName>
    </recommendedName>
</protein>
<dbReference type="PANTHER" id="PTHR10643:SF2">
    <property type="entry name" value="KINETOCHORE PROTEIN NDC80 HOMOLOG"/>
    <property type="match status" value="1"/>
</dbReference>
<dbReference type="InterPro" id="IPR055260">
    <property type="entry name" value="Ndc80_CH"/>
</dbReference>
<comment type="similarity">
    <text evidence="1 10">Belongs to the NDC80/HEC1 family.</text>
</comment>
<evidence type="ECO:0000256" key="10">
    <source>
        <dbReference type="RuleBase" id="RU368072"/>
    </source>
</evidence>
<evidence type="ECO:0000256" key="11">
    <source>
        <dbReference type="SAM" id="Coils"/>
    </source>
</evidence>
<dbReference type="GO" id="GO:0005634">
    <property type="term" value="C:nucleus"/>
    <property type="evidence" value="ECO:0007669"/>
    <property type="project" value="UniProtKB-SubCell"/>
</dbReference>
<dbReference type="InterPro" id="IPR038273">
    <property type="entry name" value="Ndc80_sf"/>
</dbReference>
<dbReference type="Gene3D" id="1.10.418.30">
    <property type="entry name" value="Ncd80 complex, Ncd80 subunit"/>
    <property type="match status" value="1"/>
</dbReference>
<evidence type="ECO:0000259" key="12">
    <source>
        <dbReference type="Pfam" id="PF03801"/>
    </source>
</evidence>
<name>A0A915EBV3_9BILA</name>
<keyword evidence="4 10" id="KW-0498">Mitosis</keyword>
<keyword evidence="2 10" id="KW-0158">Chromosome</keyword>
<evidence type="ECO:0000256" key="5">
    <source>
        <dbReference type="ARBA" id="ARBA00022838"/>
    </source>
</evidence>
<evidence type="ECO:0000256" key="3">
    <source>
        <dbReference type="ARBA" id="ARBA00022618"/>
    </source>
</evidence>
<dbReference type="InterPro" id="IPR005550">
    <property type="entry name" value="Kinetochore_Ndc80"/>
</dbReference>